<feature type="domain" description="Methyltransferase" evidence="1">
    <location>
        <begin position="185"/>
        <end position="279"/>
    </location>
</feature>
<dbReference type="Pfam" id="PF13649">
    <property type="entry name" value="Methyltransf_25"/>
    <property type="match status" value="1"/>
</dbReference>
<protein>
    <recommendedName>
        <fullName evidence="1">Methyltransferase domain-containing protein</fullName>
    </recommendedName>
</protein>
<dbReference type="AlphaFoldDB" id="A0A8J3JDS5"/>
<dbReference type="InterPro" id="IPR029063">
    <property type="entry name" value="SAM-dependent_MTases_sf"/>
</dbReference>
<evidence type="ECO:0000313" key="2">
    <source>
        <dbReference type="EMBL" id="GID14859.1"/>
    </source>
</evidence>
<dbReference type="CDD" id="cd02440">
    <property type="entry name" value="AdoMet_MTases"/>
    <property type="match status" value="1"/>
</dbReference>
<evidence type="ECO:0000313" key="3">
    <source>
        <dbReference type="Proteomes" id="UP000612808"/>
    </source>
</evidence>
<dbReference type="Proteomes" id="UP000612808">
    <property type="component" value="Unassembled WGS sequence"/>
</dbReference>
<evidence type="ECO:0000259" key="1">
    <source>
        <dbReference type="Pfam" id="PF13649"/>
    </source>
</evidence>
<name>A0A8J3JDS5_9ACTN</name>
<dbReference type="Gene3D" id="3.40.50.150">
    <property type="entry name" value="Vaccinia Virus protein VP39"/>
    <property type="match status" value="1"/>
</dbReference>
<sequence>MTYRRIDGDPDPAAVRRVTFVPFLPGGACAAIPDPVRLPSGPVLPGEHYLLDTCLRIPLEQAGYRFQRAHPVALDGDHLYLWLDGDRYRGRRPHRVVELVSGDPATLVRLLADRPDEARAVGDAAESFAAQGDASWFADTVRLLEPAYLRAETVEAGSGFGGTAADWRARRIGVVAGMCRSGTFLDLGCANGLLMESARTWAAERGLDIEPYGVDLSPGLVALARRRLPYWADRITVGNALDRCPDRRFTYVHLLLDLVPPHRRHELVRHGLALVEPGGRLLVSHYRHEGSTDVPVTRQLADLGFAVSGVDASGDTAWIDVP</sequence>
<dbReference type="SUPFAM" id="SSF53335">
    <property type="entry name" value="S-adenosyl-L-methionine-dependent methyltransferases"/>
    <property type="match status" value="1"/>
</dbReference>
<proteinExistence type="predicted"/>
<dbReference type="EMBL" id="BOMB01000033">
    <property type="protein sequence ID" value="GID14859.1"/>
    <property type="molecule type" value="Genomic_DNA"/>
</dbReference>
<keyword evidence="3" id="KW-1185">Reference proteome</keyword>
<dbReference type="InterPro" id="IPR041698">
    <property type="entry name" value="Methyltransf_25"/>
</dbReference>
<comment type="caution">
    <text evidence="2">The sequence shown here is derived from an EMBL/GenBank/DDBJ whole genome shotgun (WGS) entry which is preliminary data.</text>
</comment>
<accession>A0A8J3JDS5</accession>
<reference evidence="2" key="1">
    <citation type="submission" date="2021-01" db="EMBL/GenBank/DDBJ databases">
        <title>Whole genome shotgun sequence of Actinocatenispora rupis NBRC 107355.</title>
        <authorList>
            <person name="Komaki H."/>
            <person name="Tamura T."/>
        </authorList>
    </citation>
    <scope>NUCLEOTIDE SEQUENCE</scope>
    <source>
        <strain evidence="2">NBRC 107355</strain>
    </source>
</reference>
<dbReference type="RefSeq" id="WP_203662831.1">
    <property type="nucleotide sequence ID" value="NZ_BAAAZM010000004.1"/>
</dbReference>
<organism evidence="2 3">
    <name type="scientific">Actinocatenispora rupis</name>
    <dbReference type="NCBI Taxonomy" id="519421"/>
    <lineage>
        <taxon>Bacteria</taxon>
        <taxon>Bacillati</taxon>
        <taxon>Actinomycetota</taxon>
        <taxon>Actinomycetes</taxon>
        <taxon>Micromonosporales</taxon>
        <taxon>Micromonosporaceae</taxon>
        <taxon>Actinocatenispora</taxon>
    </lineage>
</organism>
<gene>
    <name evidence="2" type="ORF">Aru02nite_57480</name>
</gene>